<evidence type="ECO:0000259" key="2">
    <source>
        <dbReference type="PROSITE" id="PS51465"/>
    </source>
</evidence>
<reference evidence="4 5" key="1">
    <citation type="submission" date="2025-04" db="UniProtKB">
        <authorList>
            <consortium name="RefSeq"/>
        </authorList>
    </citation>
    <scope>IDENTIFICATION</scope>
    <source>
        <tissue evidence="4 5">Gonads</tissue>
    </source>
</reference>
<evidence type="ECO:0000256" key="1">
    <source>
        <dbReference type="SAM" id="SignalP"/>
    </source>
</evidence>
<dbReference type="RefSeq" id="XP_013384868.1">
    <property type="nucleotide sequence ID" value="XM_013529414.1"/>
</dbReference>
<gene>
    <name evidence="4 5" type="primary">LOC106154878</name>
</gene>
<feature type="signal peptide" evidence="1">
    <location>
        <begin position="1"/>
        <end position="23"/>
    </location>
</feature>
<dbReference type="PROSITE" id="PS51465">
    <property type="entry name" value="KAZAL_2"/>
    <property type="match status" value="1"/>
</dbReference>
<proteinExistence type="predicted"/>
<accession>A0A1S3HFL4</accession>
<feature type="chain" id="PRO_5014545726" evidence="1">
    <location>
        <begin position="24"/>
        <end position="415"/>
    </location>
</feature>
<feature type="domain" description="Kazal-like" evidence="2">
    <location>
        <begin position="24"/>
        <end position="84"/>
    </location>
</feature>
<evidence type="ECO:0000313" key="5">
    <source>
        <dbReference type="RefSeq" id="XP_013384869.1"/>
    </source>
</evidence>
<dbReference type="GeneID" id="106154878"/>
<evidence type="ECO:0000313" key="4">
    <source>
        <dbReference type="RefSeq" id="XP_013384868.1"/>
    </source>
</evidence>
<dbReference type="Proteomes" id="UP000085678">
    <property type="component" value="Unplaced"/>
</dbReference>
<keyword evidence="1" id="KW-0732">Signal</keyword>
<dbReference type="AlphaFoldDB" id="A0A1S3HFL4"/>
<dbReference type="KEGG" id="lak:106154878"/>
<dbReference type="InterPro" id="IPR002350">
    <property type="entry name" value="Kazal_dom"/>
</dbReference>
<keyword evidence="3" id="KW-1185">Reference proteome</keyword>
<evidence type="ECO:0000313" key="3">
    <source>
        <dbReference type="Proteomes" id="UP000085678"/>
    </source>
</evidence>
<protein>
    <submittedName>
        <fullName evidence="4">Uncharacterized protein LOC106154878 isoform X1</fullName>
    </submittedName>
    <submittedName>
        <fullName evidence="5">Uncharacterized protein LOC106154878 isoform X2</fullName>
    </submittedName>
</protein>
<organism evidence="3 4">
    <name type="scientific">Lingula anatina</name>
    <name type="common">Brachiopod</name>
    <name type="synonym">Lingula unguis</name>
    <dbReference type="NCBI Taxonomy" id="7574"/>
    <lineage>
        <taxon>Eukaryota</taxon>
        <taxon>Metazoa</taxon>
        <taxon>Spiralia</taxon>
        <taxon>Lophotrochozoa</taxon>
        <taxon>Brachiopoda</taxon>
        <taxon>Linguliformea</taxon>
        <taxon>Lingulata</taxon>
        <taxon>Lingulida</taxon>
        <taxon>Linguloidea</taxon>
        <taxon>Lingulidae</taxon>
        <taxon>Lingula</taxon>
    </lineage>
</organism>
<name>A0A1S3HFL4_LINAN</name>
<dbReference type="OrthoDB" id="337295at2759"/>
<dbReference type="RefSeq" id="XP_013384869.1">
    <property type="nucleotide sequence ID" value="XM_013529415.1"/>
</dbReference>
<sequence length="415" mass="46683">MSGNLKIWKCSVLSLLLFDATLAIPVLPFCTRYNENTICSVNSYFKGDTPLCDNNGKKYDNMCQYIKAVCAGAATGKINYECSTPAGDKINHPFSYFSFSVFRPLFDSRSSSSVALHSSPSSLSSSPSPIPPSSIFLFQHKAQKQNQNTIKYPSIPCVNKTISRLPSTVPELKPFFAKYLNVFGVYIVATAGFPDVKMIHAAGVMAQYLDNNGDGLVDSPAVIKNMVKRRATLIMFRDQAEMNAKIEQVEKATEGKYMFQDLEANEIHPPEEHSSEFDESLEEILHLIQDIGITYAFPEQFAQNDTSLLGKAMLKAIKDCGFAFNHTFRYPNCTGLYHFGDPTCDFECLLTEFFYWGLTSILGAQRKRCKTISDEWELCTKKLVRTKLPELYFLLTNPRYKLPSVLPNGDYVHFC</sequence>